<proteinExistence type="predicted"/>
<evidence type="ECO:0000313" key="3">
    <source>
        <dbReference type="Proteomes" id="UP000283509"/>
    </source>
</evidence>
<feature type="region of interest" description="Disordered" evidence="1">
    <location>
        <begin position="270"/>
        <end position="298"/>
    </location>
</feature>
<dbReference type="Proteomes" id="UP000283509">
    <property type="component" value="Unassembled WGS sequence"/>
</dbReference>
<dbReference type="EMBL" id="QCYY01002785">
    <property type="protein sequence ID" value="ROT67635.1"/>
    <property type="molecule type" value="Genomic_DNA"/>
</dbReference>
<protein>
    <submittedName>
        <fullName evidence="2">Uncharacterized protein</fullName>
    </submittedName>
</protein>
<organism evidence="2 3">
    <name type="scientific">Penaeus vannamei</name>
    <name type="common">Whiteleg shrimp</name>
    <name type="synonym">Litopenaeus vannamei</name>
    <dbReference type="NCBI Taxonomy" id="6689"/>
    <lineage>
        <taxon>Eukaryota</taxon>
        <taxon>Metazoa</taxon>
        <taxon>Ecdysozoa</taxon>
        <taxon>Arthropoda</taxon>
        <taxon>Crustacea</taxon>
        <taxon>Multicrustacea</taxon>
        <taxon>Malacostraca</taxon>
        <taxon>Eumalacostraca</taxon>
        <taxon>Eucarida</taxon>
        <taxon>Decapoda</taxon>
        <taxon>Dendrobranchiata</taxon>
        <taxon>Penaeoidea</taxon>
        <taxon>Penaeidae</taxon>
        <taxon>Penaeus</taxon>
    </lineage>
</organism>
<name>A0A423STT3_PENVA</name>
<reference evidence="2 3" key="1">
    <citation type="submission" date="2018-04" db="EMBL/GenBank/DDBJ databases">
        <authorList>
            <person name="Zhang X."/>
            <person name="Yuan J."/>
            <person name="Li F."/>
            <person name="Xiang J."/>
        </authorList>
    </citation>
    <scope>NUCLEOTIDE SEQUENCE [LARGE SCALE GENOMIC DNA]</scope>
    <source>
        <tissue evidence="2">Muscle</tissue>
    </source>
</reference>
<accession>A0A423STT3</accession>
<dbReference type="OrthoDB" id="6377879at2759"/>
<dbReference type="AlphaFoldDB" id="A0A423STT3"/>
<evidence type="ECO:0000256" key="1">
    <source>
        <dbReference type="SAM" id="MobiDB-lite"/>
    </source>
</evidence>
<dbReference type="GO" id="GO:0005549">
    <property type="term" value="F:odorant binding"/>
    <property type="evidence" value="ECO:0007669"/>
    <property type="project" value="InterPro"/>
</dbReference>
<evidence type="ECO:0000313" key="2">
    <source>
        <dbReference type="EMBL" id="ROT67635.1"/>
    </source>
</evidence>
<sequence>MGAPTTGVLRSGRIRNYAMHVLSAGSSSGRGELSGTATIGVHRNRYATPITLASAAPSGLLTKAPLSANPTLPGTKLLRPNQSSMKSLALLVVLAGVVAAHPTSDGACKLTAGLRRGRHSHRLGGRLPPCVRGLKPQGDEFKDCFKENLRRFRFRNGLRNGFEGMVECLVEKMGLETENGTLDVEQTVLKMSEFEGYDLEAIANIQSSVEECAANSTTSNATEQLTEIVTCVSNKSREFCNERLELLKTWDENANCSSVSIPTDTLNIIEECESDDDTPRRRGPPRRRGKKRSKHGGHGKKLWSQILCVNENIGSYNASTGFNFTVIAEHIATFSGWDTIPGALENLTEKIIECQPEFEGDAQAQAVEWMLCVRPSYVEICGLGGEPCTCDIFPSRKLFDTLSLNEETDDLVELDDVEMLSVEDDGPHDPELKLGQMRVSKRDFS</sequence>
<dbReference type="Gene3D" id="1.10.238.20">
    <property type="entry name" value="Pheromone/general odorant binding protein domain"/>
    <property type="match status" value="1"/>
</dbReference>
<feature type="compositionally biased region" description="Basic residues" evidence="1">
    <location>
        <begin position="281"/>
        <end position="298"/>
    </location>
</feature>
<gene>
    <name evidence="2" type="ORF">C7M84_014257</name>
</gene>
<dbReference type="SUPFAM" id="SSF47565">
    <property type="entry name" value="Insect pheromone/odorant-binding proteins"/>
    <property type="match status" value="1"/>
</dbReference>
<comment type="caution">
    <text evidence="2">The sequence shown here is derived from an EMBL/GenBank/DDBJ whole genome shotgun (WGS) entry which is preliminary data.</text>
</comment>
<reference evidence="2 3" key="2">
    <citation type="submission" date="2019-01" db="EMBL/GenBank/DDBJ databases">
        <title>The decoding of complex shrimp genome reveals the adaptation for benthos swimmer, frequently molting mechanism and breeding impact on genome.</title>
        <authorList>
            <person name="Sun Y."/>
            <person name="Gao Y."/>
            <person name="Yu Y."/>
        </authorList>
    </citation>
    <scope>NUCLEOTIDE SEQUENCE [LARGE SCALE GENOMIC DNA]</scope>
    <source>
        <tissue evidence="2">Muscle</tissue>
    </source>
</reference>
<keyword evidence="3" id="KW-1185">Reference proteome</keyword>
<dbReference type="InterPro" id="IPR036728">
    <property type="entry name" value="PBP_GOBP_sf"/>
</dbReference>